<proteinExistence type="predicted"/>
<feature type="region of interest" description="Disordered" evidence="1">
    <location>
        <begin position="565"/>
        <end position="727"/>
    </location>
</feature>
<dbReference type="GeneID" id="19174374"/>
<feature type="compositionally biased region" description="Low complexity" evidence="1">
    <location>
        <begin position="682"/>
        <end position="693"/>
    </location>
</feature>
<gene>
    <name evidence="2" type="ORF">A1O3_10294</name>
</gene>
<feature type="compositionally biased region" description="Low complexity" evidence="1">
    <location>
        <begin position="702"/>
        <end position="716"/>
    </location>
</feature>
<reference evidence="2 3" key="1">
    <citation type="submission" date="2013-03" db="EMBL/GenBank/DDBJ databases">
        <title>The Genome Sequence of Capronia epimyces CBS 606.96.</title>
        <authorList>
            <consortium name="The Broad Institute Genomics Platform"/>
            <person name="Cuomo C."/>
            <person name="de Hoog S."/>
            <person name="Gorbushina A."/>
            <person name="Walker B."/>
            <person name="Young S.K."/>
            <person name="Zeng Q."/>
            <person name="Gargeya S."/>
            <person name="Fitzgerald M."/>
            <person name="Haas B."/>
            <person name="Abouelleil A."/>
            <person name="Allen A.W."/>
            <person name="Alvarado L."/>
            <person name="Arachchi H.M."/>
            <person name="Berlin A.M."/>
            <person name="Chapman S.B."/>
            <person name="Gainer-Dewar J."/>
            <person name="Goldberg J."/>
            <person name="Griggs A."/>
            <person name="Gujja S."/>
            <person name="Hansen M."/>
            <person name="Howarth C."/>
            <person name="Imamovic A."/>
            <person name="Ireland A."/>
            <person name="Larimer J."/>
            <person name="McCowan C."/>
            <person name="Murphy C."/>
            <person name="Pearson M."/>
            <person name="Poon T.W."/>
            <person name="Priest M."/>
            <person name="Roberts A."/>
            <person name="Saif S."/>
            <person name="Shea T."/>
            <person name="Sisk P."/>
            <person name="Sykes S."/>
            <person name="Wortman J."/>
            <person name="Nusbaum C."/>
            <person name="Birren B."/>
        </authorList>
    </citation>
    <scope>NUCLEOTIDE SEQUENCE [LARGE SCALE GENOMIC DNA]</scope>
    <source>
        <strain evidence="2 3">CBS 606.96</strain>
    </source>
</reference>
<accession>W9XJI1</accession>
<dbReference type="RefSeq" id="XP_007738574.1">
    <property type="nucleotide sequence ID" value="XM_007740384.1"/>
</dbReference>
<dbReference type="OrthoDB" id="5359231at2759"/>
<dbReference type="AlphaFoldDB" id="W9XJI1"/>
<sequence length="751" mass="84664">MWLASWIPVHTTVSEEPLGLCIINSATRASIPYSTWAKVAFSNPDARFRVTLGRCNDYDNALQTASPYSVCTLAHATSFAYHSGVLSYSTCSSLRILDFNHGRTRTTEKVVTNAFLCKSVSVSRSFQGQEKLDLGSLVSLQVQAFASDIVVLLCDFGLYGQYLLAVNIADAFEPPQQLPDGQRHSRVLLCTRLRSTSKLFVRHDSRYLVLGTHSALGNHDHHEWLLYRYDLRTSRPVSKEPLQLRDFFGSEMGSTVCFTIYHDNFYALTNQTSFESEEVDWTSYYHFICFRLDDPHPDLKVQVIWRRQHLEGPINDSWTDIGFQLDHRSGELLIVECRKEWLDGGSQSVRTYYTQPFHRAVHGELQNGLRHPPNDPLSRTLDAKSNSRWEASWPRADRYVHTETQQGDGDGVKEYIRAKTKWHGYHFNAQTFVDLVTEDASVEGEWRPKERIKLRMVSRHELGPLVPTGTGERFRIRSRMRDKEGEEMQDGEEAFGPSKVSLWPPDDAPQELHDMLCPGGRAGDVKAILGDEGMVYMAGPPREPGSPERALIFVSFDPTFGFEGMTRLDGSAVRQKQRDAPSNAERKRKSVSELRRESAGGSSSEMDPEPASSGRVKRIRDGQGTAELQSPRTWFVKDDDSASAKELDKQTEAQGKQAEPGHERASILPHLSPPVPTLQAWSSSVMRTRSPRTSPSPPVSPSSPSFPSIQQPASSPRTMTVANRPSLASRNLDTWRERAAYTTIKKGFWLR</sequence>
<dbReference type="HOGENOM" id="CLU_015634_1_0_1"/>
<dbReference type="STRING" id="1182542.W9XJI1"/>
<dbReference type="EMBL" id="AMGY01000011">
    <property type="protein sequence ID" value="EXJ77136.1"/>
    <property type="molecule type" value="Genomic_DNA"/>
</dbReference>
<name>W9XJI1_9EURO</name>
<dbReference type="eggNOG" id="ENOG502RYII">
    <property type="taxonomic scope" value="Eukaryota"/>
</dbReference>
<organism evidence="2 3">
    <name type="scientific">Capronia epimyces CBS 606.96</name>
    <dbReference type="NCBI Taxonomy" id="1182542"/>
    <lineage>
        <taxon>Eukaryota</taxon>
        <taxon>Fungi</taxon>
        <taxon>Dikarya</taxon>
        <taxon>Ascomycota</taxon>
        <taxon>Pezizomycotina</taxon>
        <taxon>Eurotiomycetes</taxon>
        <taxon>Chaetothyriomycetidae</taxon>
        <taxon>Chaetothyriales</taxon>
        <taxon>Herpotrichiellaceae</taxon>
        <taxon>Capronia</taxon>
    </lineage>
</organism>
<comment type="caution">
    <text evidence="2">The sequence shown here is derived from an EMBL/GenBank/DDBJ whole genome shotgun (WGS) entry which is preliminary data.</text>
</comment>
<dbReference type="Proteomes" id="UP000019478">
    <property type="component" value="Unassembled WGS sequence"/>
</dbReference>
<evidence type="ECO:0000256" key="1">
    <source>
        <dbReference type="SAM" id="MobiDB-lite"/>
    </source>
</evidence>
<evidence type="ECO:0008006" key="4">
    <source>
        <dbReference type="Google" id="ProtNLM"/>
    </source>
</evidence>
<feature type="compositionally biased region" description="Basic and acidic residues" evidence="1">
    <location>
        <begin position="635"/>
        <end position="651"/>
    </location>
</feature>
<protein>
    <recommendedName>
        <fullName evidence="4">F-box domain-containing protein</fullName>
    </recommendedName>
</protein>
<evidence type="ECO:0000313" key="2">
    <source>
        <dbReference type="EMBL" id="EXJ77136.1"/>
    </source>
</evidence>
<keyword evidence="3" id="KW-1185">Reference proteome</keyword>
<evidence type="ECO:0000313" key="3">
    <source>
        <dbReference type="Proteomes" id="UP000019478"/>
    </source>
</evidence>
<feature type="compositionally biased region" description="Polar residues" evidence="1">
    <location>
        <begin position="717"/>
        <end position="727"/>
    </location>
</feature>